<dbReference type="Proteomes" id="UP001497382">
    <property type="component" value="Unassembled WGS sequence"/>
</dbReference>
<accession>A0AAV1ZB11</accession>
<reference evidence="1 2" key="1">
    <citation type="submission" date="2024-04" db="EMBL/GenBank/DDBJ databases">
        <authorList>
            <person name="Rising A."/>
            <person name="Reimegard J."/>
            <person name="Sonavane S."/>
            <person name="Akerstrom W."/>
            <person name="Nylinder S."/>
            <person name="Hedman E."/>
            <person name="Kallberg Y."/>
        </authorList>
    </citation>
    <scope>NUCLEOTIDE SEQUENCE [LARGE SCALE GENOMIC DNA]</scope>
</reference>
<name>A0AAV1ZB11_9ARAC</name>
<keyword evidence="2" id="KW-1185">Reference proteome</keyword>
<organism evidence="1 2">
    <name type="scientific">Larinioides sclopetarius</name>
    <dbReference type="NCBI Taxonomy" id="280406"/>
    <lineage>
        <taxon>Eukaryota</taxon>
        <taxon>Metazoa</taxon>
        <taxon>Ecdysozoa</taxon>
        <taxon>Arthropoda</taxon>
        <taxon>Chelicerata</taxon>
        <taxon>Arachnida</taxon>
        <taxon>Araneae</taxon>
        <taxon>Araneomorphae</taxon>
        <taxon>Entelegynae</taxon>
        <taxon>Araneoidea</taxon>
        <taxon>Araneidae</taxon>
        <taxon>Larinioides</taxon>
    </lineage>
</organism>
<evidence type="ECO:0000313" key="2">
    <source>
        <dbReference type="Proteomes" id="UP001497382"/>
    </source>
</evidence>
<dbReference type="AlphaFoldDB" id="A0AAV1ZB11"/>
<evidence type="ECO:0000313" key="1">
    <source>
        <dbReference type="EMBL" id="CAL1268951.1"/>
    </source>
</evidence>
<protein>
    <submittedName>
        <fullName evidence="1">Uncharacterized protein</fullName>
    </submittedName>
</protein>
<dbReference type="EMBL" id="CAXIEN010000037">
    <property type="protein sequence ID" value="CAL1268951.1"/>
    <property type="molecule type" value="Genomic_DNA"/>
</dbReference>
<proteinExistence type="predicted"/>
<comment type="caution">
    <text evidence="1">The sequence shown here is derived from an EMBL/GenBank/DDBJ whole genome shotgun (WGS) entry which is preliminary data.</text>
</comment>
<gene>
    <name evidence="1" type="ORF">LARSCL_LOCUS4471</name>
</gene>
<sequence>MGGNTGYVEYQTEWEEILATSNTKLNGRKYWLRHPKRSELTWMLARAVSDSTSFVISCYSIFELEARRKATRPHFPRNNNPSQD</sequence>